<dbReference type="NCBIfam" id="TIGR00026">
    <property type="entry name" value="hi_GC_TIGR00026"/>
    <property type="match status" value="1"/>
</dbReference>
<dbReference type="OrthoDB" id="8225825at2"/>
<dbReference type="PANTHER" id="PTHR39428:SF1">
    <property type="entry name" value="F420H(2)-DEPENDENT QUINONE REDUCTASE RV1261C"/>
    <property type="match status" value="1"/>
</dbReference>
<evidence type="ECO:0000313" key="4">
    <source>
        <dbReference type="Proteomes" id="UP000253742"/>
    </source>
</evidence>
<sequence>MTKGRLGVGTAAGLRTVLLTTTGRSSGQERQVPLLYARHGGGLVVVASNWGGQRHPGWSANLLAEPRARITHAGRTWPVRARLLEGAEREEAWAAIAAHWPAYEEYAQRAGRRTIRVFRLDRV</sequence>
<dbReference type="RefSeq" id="WP_114532088.1">
    <property type="nucleotide sequence ID" value="NZ_QQBH01000028.1"/>
</dbReference>
<evidence type="ECO:0000256" key="2">
    <source>
        <dbReference type="ARBA" id="ARBA00049106"/>
    </source>
</evidence>
<dbReference type="Pfam" id="PF04075">
    <property type="entry name" value="F420H2_quin_red"/>
    <property type="match status" value="1"/>
</dbReference>
<organism evidence="3 4">
    <name type="scientific">Streptomyces parvulus</name>
    <dbReference type="NCBI Taxonomy" id="146923"/>
    <lineage>
        <taxon>Bacteria</taxon>
        <taxon>Bacillati</taxon>
        <taxon>Actinomycetota</taxon>
        <taxon>Actinomycetes</taxon>
        <taxon>Kitasatosporales</taxon>
        <taxon>Streptomycetaceae</taxon>
        <taxon>Streptomyces</taxon>
    </lineage>
</organism>
<dbReference type="InterPro" id="IPR004378">
    <property type="entry name" value="F420H2_quin_Rdtase"/>
</dbReference>
<comment type="similarity">
    <text evidence="1">Belongs to the F420H(2)-dependent quinone reductase family.</text>
</comment>
<comment type="caution">
    <text evidence="3">The sequence shown here is derived from an EMBL/GenBank/DDBJ whole genome shotgun (WGS) entry which is preliminary data.</text>
</comment>
<dbReference type="Proteomes" id="UP000253742">
    <property type="component" value="Unassembled WGS sequence"/>
</dbReference>
<name>A0A369V0A4_9ACTN</name>
<dbReference type="Gene3D" id="2.30.110.10">
    <property type="entry name" value="Electron Transport, Fmn-binding Protein, Chain A"/>
    <property type="match status" value="1"/>
</dbReference>
<comment type="catalytic activity">
    <reaction evidence="2">
        <text>oxidized coenzyme F420-(gamma-L-Glu)(n) + a quinol + H(+) = reduced coenzyme F420-(gamma-L-Glu)(n) + a quinone</text>
        <dbReference type="Rhea" id="RHEA:39663"/>
        <dbReference type="Rhea" id="RHEA-COMP:12939"/>
        <dbReference type="Rhea" id="RHEA-COMP:14378"/>
        <dbReference type="ChEBI" id="CHEBI:15378"/>
        <dbReference type="ChEBI" id="CHEBI:24646"/>
        <dbReference type="ChEBI" id="CHEBI:132124"/>
        <dbReference type="ChEBI" id="CHEBI:133980"/>
        <dbReference type="ChEBI" id="CHEBI:139511"/>
    </reaction>
</comment>
<protein>
    <submittedName>
        <fullName evidence="3">Nitroreductase family deazaflavin-dependent oxidoreductase</fullName>
    </submittedName>
</protein>
<dbReference type="GO" id="GO:0016491">
    <property type="term" value="F:oxidoreductase activity"/>
    <property type="evidence" value="ECO:0007669"/>
    <property type="project" value="InterPro"/>
</dbReference>
<evidence type="ECO:0000256" key="1">
    <source>
        <dbReference type="ARBA" id="ARBA00008710"/>
    </source>
</evidence>
<dbReference type="GO" id="GO:0005886">
    <property type="term" value="C:plasma membrane"/>
    <property type="evidence" value="ECO:0007669"/>
    <property type="project" value="TreeGrafter"/>
</dbReference>
<accession>A0A369V0A4</accession>
<dbReference type="InterPro" id="IPR012349">
    <property type="entry name" value="Split_barrel_FMN-bd"/>
</dbReference>
<dbReference type="SUPFAM" id="SSF50475">
    <property type="entry name" value="FMN-binding split barrel"/>
    <property type="match status" value="1"/>
</dbReference>
<gene>
    <name evidence="3" type="ORF">DVZ84_30820</name>
</gene>
<dbReference type="GO" id="GO:0070967">
    <property type="term" value="F:coenzyme F420 binding"/>
    <property type="evidence" value="ECO:0007669"/>
    <property type="project" value="TreeGrafter"/>
</dbReference>
<dbReference type="PANTHER" id="PTHR39428">
    <property type="entry name" value="F420H(2)-DEPENDENT QUINONE REDUCTASE RV1261C"/>
    <property type="match status" value="1"/>
</dbReference>
<evidence type="ECO:0000313" key="3">
    <source>
        <dbReference type="EMBL" id="RDD85320.1"/>
    </source>
</evidence>
<reference evidence="3 4" key="1">
    <citation type="submission" date="2018-07" db="EMBL/GenBank/DDBJ databases">
        <title>Genome guided investigation of antibiotics producing actinomycetales strain isolated from a Macau mangrove ecosystem.</title>
        <authorList>
            <person name="Hu D."/>
        </authorList>
    </citation>
    <scope>NUCLEOTIDE SEQUENCE [LARGE SCALE GENOMIC DNA]</scope>
    <source>
        <strain evidence="3 4">2297</strain>
    </source>
</reference>
<dbReference type="EMBL" id="QQBH01000028">
    <property type="protein sequence ID" value="RDD85320.1"/>
    <property type="molecule type" value="Genomic_DNA"/>
</dbReference>
<dbReference type="AlphaFoldDB" id="A0A369V0A4"/>
<proteinExistence type="inferred from homology"/>